<reference evidence="2 3" key="1">
    <citation type="submission" date="2021-06" db="EMBL/GenBank/DDBJ databases">
        <authorList>
            <person name="Palmer J.M."/>
        </authorList>
    </citation>
    <scope>NUCLEOTIDE SEQUENCE [LARGE SCALE GENOMIC DNA]</scope>
    <source>
        <strain evidence="2 3">XC_2019</strain>
        <tissue evidence="2">Muscle</tissue>
    </source>
</reference>
<feature type="region of interest" description="Disordered" evidence="1">
    <location>
        <begin position="1"/>
        <end position="39"/>
    </location>
</feature>
<feature type="compositionally biased region" description="Gly residues" evidence="1">
    <location>
        <begin position="1"/>
        <end position="10"/>
    </location>
</feature>
<proteinExistence type="predicted"/>
<protein>
    <submittedName>
        <fullName evidence="2">Uncharacterized protein</fullName>
    </submittedName>
</protein>
<sequence length="194" mass="20590">LASAGSGGPENGLLAPPHNTYVHQGERARAMSASGKSISLHGDADTISFHQLSHGNSQSDFDKSSTIPRNSDLRFQYREFAQSKRPTSTISLLAEGELGSSSGRQLSSHTATIRRKPSSKPAYRRGTISGGIPIPISTPQVPLKAVGGNGNSDENVFKEGGGVDMLTLIRKVKLKQTVTNDRSAPLLPPPVNHN</sequence>
<feature type="region of interest" description="Disordered" evidence="1">
    <location>
        <begin position="100"/>
        <end position="135"/>
    </location>
</feature>
<gene>
    <name evidence="2" type="ORF">XENOCAPTIV_006579</name>
</gene>
<feature type="non-terminal residue" evidence="2">
    <location>
        <position position="1"/>
    </location>
</feature>
<comment type="caution">
    <text evidence="2">The sequence shown here is derived from an EMBL/GenBank/DDBJ whole genome shotgun (WGS) entry which is preliminary data.</text>
</comment>
<name>A0ABV0S7F5_9TELE</name>
<organism evidence="2 3">
    <name type="scientific">Xenoophorus captivus</name>
    <dbReference type="NCBI Taxonomy" id="1517983"/>
    <lineage>
        <taxon>Eukaryota</taxon>
        <taxon>Metazoa</taxon>
        <taxon>Chordata</taxon>
        <taxon>Craniata</taxon>
        <taxon>Vertebrata</taxon>
        <taxon>Euteleostomi</taxon>
        <taxon>Actinopterygii</taxon>
        <taxon>Neopterygii</taxon>
        <taxon>Teleostei</taxon>
        <taxon>Neoteleostei</taxon>
        <taxon>Acanthomorphata</taxon>
        <taxon>Ovalentaria</taxon>
        <taxon>Atherinomorphae</taxon>
        <taxon>Cyprinodontiformes</taxon>
        <taxon>Goodeidae</taxon>
        <taxon>Xenoophorus</taxon>
    </lineage>
</organism>
<dbReference type="Proteomes" id="UP001434883">
    <property type="component" value="Unassembled WGS sequence"/>
</dbReference>
<feature type="compositionally biased region" description="Low complexity" evidence="1">
    <location>
        <begin position="126"/>
        <end position="135"/>
    </location>
</feature>
<dbReference type="PANTHER" id="PTHR15708">
    <property type="entry name" value="ACTIN BUNDLING/MISSING IN METASTASIS-RELATED"/>
    <property type="match status" value="1"/>
</dbReference>
<dbReference type="EMBL" id="JAHRIN010068950">
    <property type="protein sequence ID" value="MEQ2215832.1"/>
    <property type="molecule type" value="Genomic_DNA"/>
</dbReference>
<evidence type="ECO:0000313" key="3">
    <source>
        <dbReference type="Proteomes" id="UP001434883"/>
    </source>
</evidence>
<evidence type="ECO:0000256" key="1">
    <source>
        <dbReference type="SAM" id="MobiDB-lite"/>
    </source>
</evidence>
<keyword evidence="3" id="KW-1185">Reference proteome</keyword>
<dbReference type="PANTHER" id="PTHR15708:SF14">
    <property type="entry name" value="METASTASIS SUPPRESSOR 1 ISOFORM X1"/>
    <property type="match status" value="1"/>
</dbReference>
<evidence type="ECO:0000313" key="2">
    <source>
        <dbReference type="EMBL" id="MEQ2215832.1"/>
    </source>
</evidence>
<accession>A0ABV0S7F5</accession>
<dbReference type="InterPro" id="IPR030127">
    <property type="entry name" value="MTSS1/MTSS2"/>
</dbReference>